<feature type="region of interest" description="Disordered" evidence="1">
    <location>
        <begin position="1"/>
        <end position="20"/>
    </location>
</feature>
<feature type="non-terminal residue" evidence="2">
    <location>
        <position position="1"/>
    </location>
</feature>
<sequence>LDQINENSGDEDYLEETNQQRDEILVDLDENEEPISNDSFLLFITSDTVDVIVAETNRKDRLMHDHWKQPEVSCTHISAC</sequence>
<comment type="caution">
    <text evidence="2">The sequence shown here is derived from an EMBL/GenBank/DDBJ whole genome shotgun (WGS) entry which is preliminary data.</text>
</comment>
<accession>A0A8K0CLJ4</accession>
<evidence type="ECO:0000256" key="1">
    <source>
        <dbReference type="SAM" id="MobiDB-lite"/>
    </source>
</evidence>
<reference evidence="2" key="1">
    <citation type="submission" date="2019-08" db="EMBL/GenBank/DDBJ databases">
        <title>The genome of the North American firefly Photinus pyralis.</title>
        <authorList>
            <consortium name="Photinus pyralis genome working group"/>
            <person name="Fallon T.R."/>
            <person name="Sander Lower S.E."/>
            <person name="Weng J.-K."/>
        </authorList>
    </citation>
    <scope>NUCLEOTIDE SEQUENCE</scope>
    <source>
        <strain evidence="2">TRF0915ILg1</strain>
        <tissue evidence="2">Whole body</tissue>
    </source>
</reference>
<keyword evidence="3" id="KW-1185">Reference proteome</keyword>
<organism evidence="2 3">
    <name type="scientific">Ignelater luminosus</name>
    <name type="common">Cucubano</name>
    <name type="synonym">Pyrophorus luminosus</name>
    <dbReference type="NCBI Taxonomy" id="2038154"/>
    <lineage>
        <taxon>Eukaryota</taxon>
        <taxon>Metazoa</taxon>
        <taxon>Ecdysozoa</taxon>
        <taxon>Arthropoda</taxon>
        <taxon>Hexapoda</taxon>
        <taxon>Insecta</taxon>
        <taxon>Pterygota</taxon>
        <taxon>Neoptera</taxon>
        <taxon>Endopterygota</taxon>
        <taxon>Coleoptera</taxon>
        <taxon>Polyphaga</taxon>
        <taxon>Elateriformia</taxon>
        <taxon>Elateroidea</taxon>
        <taxon>Elateridae</taxon>
        <taxon>Agrypninae</taxon>
        <taxon>Pyrophorini</taxon>
        <taxon>Ignelater</taxon>
    </lineage>
</organism>
<name>A0A8K0CLJ4_IGNLU</name>
<evidence type="ECO:0000313" key="2">
    <source>
        <dbReference type="EMBL" id="KAF2889629.1"/>
    </source>
</evidence>
<dbReference type="Proteomes" id="UP000801492">
    <property type="component" value="Unassembled WGS sequence"/>
</dbReference>
<protein>
    <submittedName>
        <fullName evidence="2">Uncharacterized protein</fullName>
    </submittedName>
</protein>
<evidence type="ECO:0000313" key="3">
    <source>
        <dbReference type="Proteomes" id="UP000801492"/>
    </source>
</evidence>
<dbReference type="EMBL" id="VTPC01064382">
    <property type="protein sequence ID" value="KAF2889629.1"/>
    <property type="molecule type" value="Genomic_DNA"/>
</dbReference>
<dbReference type="AlphaFoldDB" id="A0A8K0CLJ4"/>
<gene>
    <name evidence="2" type="ORF">ILUMI_16544</name>
</gene>
<proteinExistence type="predicted"/>